<evidence type="ECO:0000259" key="6">
    <source>
        <dbReference type="PROSITE" id="PS50950"/>
    </source>
</evidence>
<feature type="domain" description="THAP-type" evidence="6">
    <location>
        <begin position="23"/>
        <end position="111"/>
    </location>
</feature>
<keyword evidence="4 5" id="KW-0238">DNA-binding</keyword>
<dbReference type="AlphaFoldDB" id="A0A6G0VPX7"/>
<evidence type="ECO:0000256" key="4">
    <source>
        <dbReference type="ARBA" id="ARBA00023125"/>
    </source>
</evidence>
<sequence>MTIIVSIISEILTIYCMNYTAIMVSKKVCAVSNCKVYGMTSPSTISFHKFPKDLNMQVYCQKWIELAQNKKIKTYGPLDLRKSYSIHFTKDDFIANAVRPMLRYGSVPSINLPSTAFLKSTVISYGPSLKTVSTFKKTPKKCSPMHMFKKFESFGHNSKRQATNIFTVDNEKHNATTLNDELSGIKKLNHSLFGSNSLNNIDETPNGLNYYYYIVSLVWYSCCIWNKIIK</sequence>
<feature type="non-terminal residue" evidence="7">
    <location>
        <position position="230"/>
    </location>
</feature>
<evidence type="ECO:0000313" key="8">
    <source>
        <dbReference type="Proteomes" id="UP000478052"/>
    </source>
</evidence>
<reference evidence="7 8" key="1">
    <citation type="submission" date="2019-08" db="EMBL/GenBank/DDBJ databases">
        <title>Whole genome of Aphis craccivora.</title>
        <authorList>
            <person name="Voronova N.V."/>
            <person name="Shulinski R.S."/>
            <person name="Bandarenka Y.V."/>
            <person name="Zhorov D.G."/>
            <person name="Warner D."/>
        </authorList>
    </citation>
    <scope>NUCLEOTIDE SEQUENCE [LARGE SCALE GENOMIC DNA]</scope>
    <source>
        <strain evidence="7">180601</strain>
        <tissue evidence="7">Whole Body</tissue>
    </source>
</reference>
<keyword evidence="1" id="KW-0479">Metal-binding</keyword>
<evidence type="ECO:0000256" key="5">
    <source>
        <dbReference type="PROSITE-ProRule" id="PRU00309"/>
    </source>
</evidence>
<evidence type="ECO:0000313" key="7">
    <source>
        <dbReference type="EMBL" id="KAF0703887.1"/>
    </source>
</evidence>
<dbReference type="EMBL" id="VUJU01013725">
    <property type="protein sequence ID" value="KAF0703887.1"/>
    <property type="molecule type" value="Genomic_DNA"/>
</dbReference>
<accession>A0A6G0VPX7</accession>
<evidence type="ECO:0000256" key="2">
    <source>
        <dbReference type="ARBA" id="ARBA00022771"/>
    </source>
</evidence>
<keyword evidence="8" id="KW-1185">Reference proteome</keyword>
<dbReference type="PROSITE" id="PS50950">
    <property type="entry name" value="ZF_THAP"/>
    <property type="match status" value="1"/>
</dbReference>
<proteinExistence type="predicted"/>
<keyword evidence="2 5" id="KW-0863">Zinc-finger</keyword>
<dbReference type="SMART" id="SM00980">
    <property type="entry name" value="THAP"/>
    <property type="match status" value="1"/>
</dbReference>
<gene>
    <name evidence="7" type="ORF">FWK35_00025207</name>
</gene>
<evidence type="ECO:0000256" key="3">
    <source>
        <dbReference type="ARBA" id="ARBA00022833"/>
    </source>
</evidence>
<dbReference type="OrthoDB" id="7331812at2759"/>
<dbReference type="GO" id="GO:0008270">
    <property type="term" value="F:zinc ion binding"/>
    <property type="evidence" value="ECO:0007669"/>
    <property type="project" value="UniProtKB-KW"/>
</dbReference>
<name>A0A6G0VPX7_APHCR</name>
<keyword evidence="3" id="KW-0862">Zinc</keyword>
<dbReference type="Proteomes" id="UP000478052">
    <property type="component" value="Unassembled WGS sequence"/>
</dbReference>
<evidence type="ECO:0000256" key="1">
    <source>
        <dbReference type="ARBA" id="ARBA00022723"/>
    </source>
</evidence>
<dbReference type="SUPFAM" id="SSF57716">
    <property type="entry name" value="Glucocorticoid receptor-like (DNA-binding domain)"/>
    <property type="match status" value="1"/>
</dbReference>
<comment type="caution">
    <text evidence="7">The sequence shown here is derived from an EMBL/GenBank/DDBJ whole genome shotgun (WGS) entry which is preliminary data.</text>
</comment>
<organism evidence="7 8">
    <name type="scientific">Aphis craccivora</name>
    <name type="common">Cowpea aphid</name>
    <dbReference type="NCBI Taxonomy" id="307492"/>
    <lineage>
        <taxon>Eukaryota</taxon>
        <taxon>Metazoa</taxon>
        <taxon>Ecdysozoa</taxon>
        <taxon>Arthropoda</taxon>
        <taxon>Hexapoda</taxon>
        <taxon>Insecta</taxon>
        <taxon>Pterygota</taxon>
        <taxon>Neoptera</taxon>
        <taxon>Paraneoptera</taxon>
        <taxon>Hemiptera</taxon>
        <taxon>Sternorrhyncha</taxon>
        <taxon>Aphidomorpha</taxon>
        <taxon>Aphidoidea</taxon>
        <taxon>Aphididae</taxon>
        <taxon>Aphidini</taxon>
        <taxon>Aphis</taxon>
        <taxon>Aphis</taxon>
    </lineage>
</organism>
<dbReference type="InterPro" id="IPR006612">
    <property type="entry name" value="THAP_Znf"/>
</dbReference>
<dbReference type="GO" id="GO:0003677">
    <property type="term" value="F:DNA binding"/>
    <property type="evidence" value="ECO:0007669"/>
    <property type="project" value="UniProtKB-UniRule"/>
</dbReference>
<dbReference type="Pfam" id="PF05485">
    <property type="entry name" value="THAP"/>
    <property type="match status" value="1"/>
</dbReference>
<protein>
    <submittedName>
        <fullName evidence="7">52 kDa repressor of the inhibitor of the protein kinase-like</fullName>
    </submittedName>
</protein>